<name>A0ABS5FWQ6_9BRAD</name>
<gene>
    <name evidence="2" type="ORF">JQ615_38330</name>
</gene>
<dbReference type="EMBL" id="JAFCJH010000074">
    <property type="protein sequence ID" value="MBR0801227.1"/>
    <property type="molecule type" value="Genomic_DNA"/>
</dbReference>
<keyword evidence="3" id="KW-1185">Reference proteome</keyword>
<protein>
    <submittedName>
        <fullName evidence="2">Uncharacterized protein</fullName>
    </submittedName>
</protein>
<evidence type="ECO:0000313" key="3">
    <source>
        <dbReference type="Proteomes" id="UP001315278"/>
    </source>
</evidence>
<sequence>MSIFSRRHGTLVPIHEDNAHTKDWLVLLEAATVVGQDRDKLRVALTTQDRKLVKKRRLFRKPEYFLVLDGYDPRIHALYFCPQLYKNEDGSLVPLSGPEIGQLMAQALEGGAIEKSPWYEPADCVPKDPVIKASPGMEFDSLVVDAADPKASGPAPLRAVAAPDKPKN</sequence>
<dbReference type="RefSeq" id="WP_212495338.1">
    <property type="nucleotide sequence ID" value="NZ_JAFCJH010000074.1"/>
</dbReference>
<proteinExistence type="predicted"/>
<comment type="caution">
    <text evidence="2">The sequence shown here is derived from an EMBL/GenBank/DDBJ whole genome shotgun (WGS) entry which is preliminary data.</text>
</comment>
<organism evidence="2 3">
    <name type="scientific">Bradyrhizobium jicamae</name>
    <dbReference type="NCBI Taxonomy" id="280332"/>
    <lineage>
        <taxon>Bacteria</taxon>
        <taxon>Pseudomonadati</taxon>
        <taxon>Pseudomonadota</taxon>
        <taxon>Alphaproteobacteria</taxon>
        <taxon>Hyphomicrobiales</taxon>
        <taxon>Nitrobacteraceae</taxon>
        <taxon>Bradyrhizobium</taxon>
    </lineage>
</organism>
<feature type="region of interest" description="Disordered" evidence="1">
    <location>
        <begin position="149"/>
        <end position="168"/>
    </location>
</feature>
<evidence type="ECO:0000313" key="2">
    <source>
        <dbReference type="EMBL" id="MBR0801227.1"/>
    </source>
</evidence>
<reference evidence="3" key="1">
    <citation type="journal article" date="2021" name="ISME J.">
        <title>Evolutionary origin and ecological implication of a unique nif island in free-living Bradyrhizobium lineages.</title>
        <authorList>
            <person name="Tao J."/>
        </authorList>
    </citation>
    <scope>NUCLEOTIDE SEQUENCE [LARGE SCALE GENOMIC DNA]</scope>
    <source>
        <strain evidence="3">SZCCT0434</strain>
    </source>
</reference>
<evidence type="ECO:0000256" key="1">
    <source>
        <dbReference type="SAM" id="MobiDB-lite"/>
    </source>
</evidence>
<accession>A0ABS5FWQ6</accession>
<dbReference type="Proteomes" id="UP001315278">
    <property type="component" value="Unassembled WGS sequence"/>
</dbReference>